<dbReference type="Pfam" id="PF00085">
    <property type="entry name" value="Thioredoxin"/>
    <property type="match status" value="1"/>
</dbReference>
<evidence type="ECO:0000256" key="4">
    <source>
        <dbReference type="ARBA" id="ARBA00023157"/>
    </source>
</evidence>
<keyword evidence="5 9" id="KW-0676">Redox-active center</keyword>
<proteinExistence type="inferred from homology"/>
<comment type="caution">
    <text evidence="11">The sequence shown here is derived from an EMBL/GenBank/DDBJ whole genome shotgun (WGS) entry which is preliminary data.</text>
</comment>
<dbReference type="PRINTS" id="PR00421">
    <property type="entry name" value="THIOREDOXIN"/>
</dbReference>
<dbReference type="AlphaFoldDB" id="A0A936F062"/>
<feature type="site" description="Contributes to redox potential value" evidence="8">
    <location>
        <position position="33"/>
    </location>
</feature>
<gene>
    <name evidence="11" type="primary">trxA</name>
    <name evidence="11" type="ORF">IPN91_02645</name>
</gene>
<dbReference type="InterPro" id="IPR005746">
    <property type="entry name" value="Thioredoxin"/>
</dbReference>
<feature type="site" description="Contributes to redox potential value" evidence="8">
    <location>
        <position position="32"/>
    </location>
</feature>
<evidence type="ECO:0000313" key="12">
    <source>
        <dbReference type="Proteomes" id="UP000709959"/>
    </source>
</evidence>
<evidence type="ECO:0000259" key="10">
    <source>
        <dbReference type="PROSITE" id="PS51352"/>
    </source>
</evidence>
<feature type="domain" description="Thioredoxin" evidence="10">
    <location>
        <begin position="1"/>
        <end position="106"/>
    </location>
</feature>
<dbReference type="NCBIfam" id="TIGR01068">
    <property type="entry name" value="thioredoxin"/>
    <property type="match status" value="1"/>
</dbReference>
<dbReference type="PIRSF" id="PIRSF000077">
    <property type="entry name" value="Thioredoxin"/>
    <property type="match status" value="1"/>
</dbReference>
<feature type="active site" description="Nucleophile" evidence="8">
    <location>
        <position position="31"/>
    </location>
</feature>
<keyword evidence="2" id="KW-0813">Transport</keyword>
<accession>A0A936F062</accession>
<dbReference type="FunFam" id="3.40.30.10:FF:000001">
    <property type="entry name" value="Thioredoxin"/>
    <property type="match status" value="1"/>
</dbReference>
<keyword evidence="4 9" id="KW-1015">Disulfide bond</keyword>
<evidence type="ECO:0000256" key="7">
    <source>
        <dbReference type="PIRNR" id="PIRNR000077"/>
    </source>
</evidence>
<protein>
    <recommendedName>
        <fullName evidence="6 7">Thioredoxin</fullName>
    </recommendedName>
</protein>
<dbReference type="PANTHER" id="PTHR45663">
    <property type="entry name" value="GEO12009P1"/>
    <property type="match status" value="1"/>
</dbReference>
<dbReference type="CDD" id="cd02947">
    <property type="entry name" value="TRX_family"/>
    <property type="match status" value="1"/>
</dbReference>
<feature type="site" description="Deprotonates C-terminal active site Cys" evidence="8">
    <location>
        <position position="25"/>
    </location>
</feature>
<sequence>MSDLIPHLTDKTFAEAVAHGTTIVDFWAPWCAPCREIAPITELLAAEFKGKASFAKLNVDDYTPLSEQYDVLSMPTLVIFKDGEPTDRIVGSLPIDQLRTRIQQAI</sequence>
<evidence type="ECO:0000256" key="2">
    <source>
        <dbReference type="ARBA" id="ARBA00022448"/>
    </source>
</evidence>
<dbReference type="PROSITE" id="PS51352">
    <property type="entry name" value="THIOREDOXIN_2"/>
    <property type="match status" value="1"/>
</dbReference>
<evidence type="ECO:0000256" key="8">
    <source>
        <dbReference type="PIRSR" id="PIRSR000077-1"/>
    </source>
</evidence>
<dbReference type="SUPFAM" id="SSF52833">
    <property type="entry name" value="Thioredoxin-like"/>
    <property type="match status" value="1"/>
</dbReference>
<organism evidence="11 12">
    <name type="scientific">Candidatus Geothrix odensensis</name>
    <dbReference type="NCBI Taxonomy" id="2954440"/>
    <lineage>
        <taxon>Bacteria</taxon>
        <taxon>Pseudomonadati</taxon>
        <taxon>Acidobacteriota</taxon>
        <taxon>Holophagae</taxon>
        <taxon>Holophagales</taxon>
        <taxon>Holophagaceae</taxon>
        <taxon>Geothrix</taxon>
    </lineage>
</organism>
<dbReference type="InterPro" id="IPR017937">
    <property type="entry name" value="Thioredoxin_CS"/>
</dbReference>
<keyword evidence="3" id="KW-0249">Electron transport</keyword>
<dbReference type="GO" id="GO:0005829">
    <property type="term" value="C:cytosol"/>
    <property type="evidence" value="ECO:0007669"/>
    <property type="project" value="TreeGrafter"/>
</dbReference>
<dbReference type="InterPro" id="IPR013766">
    <property type="entry name" value="Thioredoxin_domain"/>
</dbReference>
<evidence type="ECO:0000256" key="5">
    <source>
        <dbReference type="ARBA" id="ARBA00023284"/>
    </source>
</evidence>
<dbReference type="Proteomes" id="UP000709959">
    <property type="component" value="Unassembled WGS sequence"/>
</dbReference>
<evidence type="ECO:0000256" key="1">
    <source>
        <dbReference type="ARBA" id="ARBA00008987"/>
    </source>
</evidence>
<name>A0A936F062_9BACT</name>
<evidence type="ECO:0000256" key="6">
    <source>
        <dbReference type="NCBIfam" id="TIGR01068"/>
    </source>
</evidence>
<dbReference type="Gene3D" id="3.40.30.10">
    <property type="entry name" value="Glutaredoxin"/>
    <property type="match status" value="1"/>
</dbReference>
<feature type="active site" description="Nucleophile" evidence="8">
    <location>
        <position position="34"/>
    </location>
</feature>
<reference evidence="11 12" key="1">
    <citation type="submission" date="2020-10" db="EMBL/GenBank/DDBJ databases">
        <title>Connecting structure to function with the recovery of over 1000 high-quality activated sludge metagenome-assembled genomes encoding full-length rRNA genes using long-read sequencing.</title>
        <authorList>
            <person name="Singleton C.M."/>
            <person name="Petriglieri F."/>
            <person name="Kristensen J.M."/>
            <person name="Kirkegaard R.H."/>
            <person name="Michaelsen T.Y."/>
            <person name="Andersen M.H."/>
            <person name="Karst S.M."/>
            <person name="Dueholm M.S."/>
            <person name="Nielsen P.H."/>
            <person name="Albertsen M."/>
        </authorList>
    </citation>
    <scope>NUCLEOTIDE SEQUENCE [LARGE SCALE GENOMIC DNA]</scope>
    <source>
        <strain evidence="11">OdNE_18-Q3-R46-58_MAXAC.008</strain>
    </source>
</reference>
<comment type="similarity">
    <text evidence="1 7">Belongs to the thioredoxin family.</text>
</comment>
<dbReference type="GO" id="GO:0015035">
    <property type="term" value="F:protein-disulfide reductase activity"/>
    <property type="evidence" value="ECO:0007669"/>
    <property type="project" value="UniProtKB-UniRule"/>
</dbReference>
<dbReference type="PANTHER" id="PTHR45663:SF11">
    <property type="entry name" value="GEO12009P1"/>
    <property type="match status" value="1"/>
</dbReference>
<evidence type="ECO:0000256" key="3">
    <source>
        <dbReference type="ARBA" id="ARBA00022982"/>
    </source>
</evidence>
<dbReference type="GO" id="GO:0045454">
    <property type="term" value="P:cell redox homeostasis"/>
    <property type="evidence" value="ECO:0007669"/>
    <property type="project" value="TreeGrafter"/>
</dbReference>
<evidence type="ECO:0000256" key="9">
    <source>
        <dbReference type="PIRSR" id="PIRSR000077-4"/>
    </source>
</evidence>
<feature type="disulfide bond" description="Redox-active" evidence="9">
    <location>
        <begin position="31"/>
        <end position="34"/>
    </location>
</feature>
<dbReference type="InterPro" id="IPR036249">
    <property type="entry name" value="Thioredoxin-like_sf"/>
</dbReference>
<evidence type="ECO:0000313" key="11">
    <source>
        <dbReference type="EMBL" id="MBK8571541.1"/>
    </source>
</evidence>
<dbReference type="PROSITE" id="PS00194">
    <property type="entry name" value="THIOREDOXIN_1"/>
    <property type="match status" value="1"/>
</dbReference>
<dbReference type="EMBL" id="JADKCH010000001">
    <property type="protein sequence ID" value="MBK8571541.1"/>
    <property type="molecule type" value="Genomic_DNA"/>
</dbReference>